<dbReference type="SUPFAM" id="SSF55874">
    <property type="entry name" value="ATPase domain of HSP90 chaperone/DNA topoisomerase II/histidine kinase"/>
    <property type="match status" value="1"/>
</dbReference>
<accession>A0AAW9PWN0</accession>
<feature type="domain" description="Response regulatory" evidence="11">
    <location>
        <begin position="5"/>
        <end position="121"/>
    </location>
</feature>
<dbReference type="InterPro" id="IPR000014">
    <property type="entry name" value="PAS"/>
</dbReference>
<dbReference type="CDD" id="cd00075">
    <property type="entry name" value="HATPase"/>
    <property type="match status" value="1"/>
</dbReference>
<dbReference type="InterPro" id="IPR035965">
    <property type="entry name" value="PAS-like_dom_sf"/>
</dbReference>
<dbReference type="InterPro" id="IPR016132">
    <property type="entry name" value="Phyto_chromo_attachment"/>
</dbReference>
<dbReference type="Pfam" id="PF00512">
    <property type="entry name" value="HisKA"/>
    <property type="match status" value="1"/>
</dbReference>
<dbReference type="Gene3D" id="3.30.565.10">
    <property type="entry name" value="Histidine kinase-like ATPase, C-terminal domain"/>
    <property type="match status" value="1"/>
</dbReference>
<dbReference type="Pfam" id="PF00072">
    <property type="entry name" value="Response_reg"/>
    <property type="match status" value="1"/>
</dbReference>
<keyword evidence="7" id="KW-0902">Two-component regulatory system</keyword>
<organism evidence="14 15">
    <name type="scientific">Tumidithrix elongata BACA0141</name>
    <dbReference type="NCBI Taxonomy" id="2716417"/>
    <lineage>
        <taxon>Bacteria</taxon>
        <taxon>Bacillati</taxon>
        <taxon>Cyanobacteriota</taxon>
        <taxon>Cyanophyceae</taxon>
        <taxon>Pseudanabaenales</taxon>
        <taxon>Pseudanabaenaceae</taxon>
        <taxon>Tumidithrix</taxon>
        <taxon>Tumidithrix elongata</taxon>
    </lineage>
</organism>
<keyword evidence="4 8" id="KW-0597">Phosphoprotein</keyword>
<dbReference type="Gene3D" id="1.10.287.130">
    <property type="match status" value="1"/>
</dbReference>
<evidence type="ECO:0000256" key="1">
    <source>
        <dbReference type="ARBA" id="ARBA00000085"/>
    </source>
</evidence>
<dbReference type="PANTHER" id="PTHR43304">
    <property type="entry name" value="PHYTOCHROME-LIKE PROTEIN CPH1"/>
    <property type="match status" value="1"/>
</dbReference>
<feature type="modified residue" description="4-aspartylphosphate" evidence="8">
    <location>
        <position position="55"/>
    </location>
</feature>
<dbReference type="PROSITE" id="PS50110">
    <property type="entry name" value="RESPONSE_REGULATORY"/>
    <property type="match status" value="1"/>
</dbReference>
<dbReference type="InterPro" id="IPR004358">
    <property type="entry name" value="Sig_transdc_His_kin-like_C"/>
</dbReference>
<dbReference type="InterPro" id="IPR001610">
    <property type="entry name" value="PAC"/>
</dbReference>
<dbReference type="InterPro" id="IPR005467">
    <property type="entry name" value="His_kinase_dom"/>
</dbReference>
<evidence type="ECO:0000256" key="2">
    <source>
        <dbReference type="ARBA" id="ARBA00006402"/>
    </source>
</evidence>
<feature type="domain" description="Phytochrome chromophore attachment site" evidence="9">
    <location>
        <begin position="406"/>
        <end position="555"/>
    </location>
</feature>
<dbReference type="SMART" id="SM00086">
    <property type="entry name" value="PAC"/>
    <property type="match status" value="4"/>
</dbReference>
<dbReference type="Pfam" id="PF08448">
    <property type="entry name" value="PAS_4"/>
    <property type="match status" value="1"/>
</dbReference>
<evidence type="ECO:0000256" key="4">
    <source>
        <dbReference type="ARBA" id="ARBA00022553"/>
    </source>
</evidence>
<dbReference type="InterPro" id="IPR036890">
    <property type="entry name" value="HATPase_C_sf"/>
</dbReference>
<proteinExistence type="inferred from homology"/>
<dbReference type="PRINTS" id="PR00344">
    <property type="entry name" value="BCTRLSENSOR"/>
</dbReference>
<comment type="caution">
    <text evidence="14">The sequence shown here is derived from an EMBL/GenBank/DDBJ whole genome shotgun (WGS) entry which is preliminary data.</text>
</comment>
<dbReference type="InterPro" id="IPR003661">
    <property type="entry name" value="HisK_dim/P_dom"/>
</dbReference>
<evidence type="ECO:0000256" key="5">
    <source>
        <dbReference type="ARBA" id="ARBA00022679"/>
    </source>
</evidence>
<dbReference type="Pfam" id="PF02518">
    <property type="entry name" value="HATPase_c"/>
    <property type="match status" value="1"/>
</dbReference>
<dbReference type="Gene3D" id="2.10.70.100">
    <property type="match status" value="1"/>
</dbReference>
<dbReference type="PROSITE" id="PS50046">
    <property type="entry name" value="PHYTOCHROME_2"/>
    <property type="match status" value="1"/>
</dbReference>
<feature type="domain" description="PAC" evidence="13">
    <location>
        <begin position="661"/>
        <end position="713"/>
    </location>
</feature>
<dbReference type="Gene3D" id="3.40.50.2300">
    <property type="match status" value="1"/>
</dbReference>
<dbReference type="InterPro" id="IPR029016">
    <property type="entry name" value="GAF-like_dom_sf"/>
</dbReference>
<evidence type="ECO:0000259" key="13">
    <source>
        <dbReference type="PROSITE" id="PS50113"/>
    </source>
</evidence>
<dbReference type="SMART" id="SM00387">
    <property type="entry name" value="HATPase_c"/>
    <property type="match status" value="1"/>
</dbReference>
<dbReference type="CDD" id="cd17534">
    <property type="entry name" value="REC_DC-like"/>
    <property type="match status" value="1"/>
</dbReference>
<feature type="domain" description="PAC" evidence="13">
    <location>
        <begin position="207"/>
        <end position="259"/>
    </location>
</feature>
<dbReference type="EC" id="2.7.13.3" evidence="3"/>
<dbReference type="Pfam" id="PF08447">
    <property type="entry name" value="PAS_3"/>
    <property type="match status" value="2"/>
</dbReference>
<evidence type="ECO:0000313" key="14">
    <source>
        <dbReference type="EMBL" id="MEE3715335.1"/>
    </source>
</evidence>
<evidence type="ECO:0000259" key="10">
    <source>
        <dbReference type="PROSITE" id="PS50109"/>
    </source>
</evidence>
<feature type="domain" description="PAS" evidence="12">
    <location>
        <begin position="260"/>
        <end position="330"/>
    </location>
</feature>
<reference evidence="14" key="1">
    <citation type="submission" date="2024-01" db="EMBL/GenBank/DDBJ databases">
        <title>Bank of Algae and Cyanobacteria of the Azores (BACA) strain genomes.</title>
        <authorList>
            <person name="Luz R."/>
            <person name="Cordeiro R."/>
            <person name="Fonseca A."/>
            <person name="Goncalves V."/>
        </authorList>
    </citation>
    <scope>NUCLEOTIDE SEQUENCE</scope>
    <source>
        <strain evidence="14">BACA0141</strain>
    </source>
</reference>
<dbReference type="InterPro" id="IPR011006">
    <property type="entry name" value="CheY-like_superfamily"/>
</dbReference>
<dbReference type="PROSITE" id="PS50112">
    <property type="entry name" value="PAS"/>
    <property type="match status" value="2"/>
</dbReference>
<dbReference type="EMBL" id="JAZBJZ010000002">
    <property type="protein sequence ID" value="MEE3715335.1"/>
    <property type="molecule type" value="Genomic_DNA"/>
</dbReference>
<comment type="similarity">
    <text evidence="2">In the N-terminal section; belongs to the phytochrome family.</text>
</comment>
<evidence type="ECO:0000256" key="7">
    <source>
        <dbReference type="ARBA" id="ARBA00023012"/>
    </source>
</evidence>
<evidence type="ECO:0000313" key="15">
    <source>
        <dbReference type="Proteomes" id="UP001333818"/>
    </source>
</evidence>
<dbReference type="PROSITE" id="PS50113">
    <property type="entry name" value="PAC"/>
    <property type="match status" value="3"/>
</dbReference>
<dbReference type="InterPro" id="IPR013655">
    <property type="entry name" value="PAS_fold_3"/>
</dbReference>
<feature type="domain" description="Histidine kinase" evidence="10">
    <location>
        <begin position="890"/>
        <end position="1105"/>
    </location>
</feature>
<dbReference type="SUPFAM" id="SSF52172">
    <property type="entry name" value="CheY-like"/>
    <property type="match status" value="1"/>
</dbReference>
<keyword evidence="5" id="KW-0808">Transferase</keyword>
<keyword evidence="6" id="KW-0418">Kinase</keyword>
<feature type="domain" description="PAS" evidence="12">
    <location>
        <begin position="133"/>
        <end position="196"/>
    </location>
</feature>
<dbReference type="SUPFAM" id="SSF55785">
    <property type="entry name" value="PYP-like sensor domain (PAS domain)"/>
    <property type="match status" value="4"/>
</dbReference>
<dbReference type="InterPro" id="IPR036097">
    <property type="entry name" value="HisK_dim/P_sf"/>
</dbReference>
<evidence type="ECO:0000259" key="9">
    <source>
        <dbReference type="PROSITE" id="PS50046"/>
    </source>
</evidence>
<dbReference type="FunFam" id="3.30.565.10:FF:000006">
    <property type="entry name" value="Sensor histidine kinase WalK"/>
    <property type="match status" value="1"/>
</dbReference>
<evidence type="ECO:0000256" key="6">
    <source>
        <dbReference type="ARBA" id="ARBA00022777"/>
    </source>
</evidence>
<dbReference type="PROSITE" id="PS50109">
    <property type="entry name" value="HIS_KIN"/>
    <property type="match status" value="1"/>
</dbReference>
<sequence length="1110" mass="126347">MSSTKILVVEDEVITGRVISEELTILGYIVSDLAHSDEEVFASVSKNKPDLVLMDINLKGSKQDGIAIATILREVFHLPVIYLTAHTDDATLERAKNSDPYGYLVKPFDGSDLHTAIEIAIYKHCMESQVAEREERFRQLAENIKDVFFLHSIDFKEVIYISPAFESIWGYAREDCYQNPLLWIELVHPEDLERMQLSSALVTQAEQMMEYRIIRPDGTIRWLRTRAFPVKNKAGEVYRIAGVTEDVSDRKSLEIALQNSETQFRSIFEQVPVGIAYINSQGEFQRVNQRFCDILRFTEKELMQLTVQSITHPEDLEENLRNLQRLDSGEISSFCIEKRYIRKDRTIVWVSLTGSIFHDTQKNEIFYIGAITDISDRKQAEDSLTLQLQREKLITEVTQQIRQSLELDEILSETVAKVKHVLQADRVSIFRLYPDGRGKIIQEKVDPKYPSYLDLTWLNEYFEPGCFAYYCQGQPRIISDVTMDEWGTCLEELMQSMGVKSKIVAPILQHSQRNRARHQESKYGDLWGLLIAHACTTDRTWQGSDAELLQQIANQLAIAIQQAQFYAQVKDELADRIKIEAKLRKSEANLAKAEKLAHLGNWEYDLTTGKIIWSEELFQIWGREPSLGEPTYTELLQIVHPSQRKEFDATVTRAIQSGGSYEMDLQILHPDGSIRYICSRGSTILDEAGRRIALFGATHDITERKLAEIELKLAKEELESKVRERTSELMAANFSLQMEIEEHKRTEAALSQSEVQHLALLNAIPDLIFRLNRKGDFIDFKARREHLVMEPQAIKGSNIADSPLPSDAIAQIVKAIDRALHTGNLQTVEYSLELLDGQIHHFESRILASGKDEVVAFVRDISDRKAVEVSQLALQREQELSRLQRNFFSMISHEFRTPLGVIKMSAQLIEHNGSQILDEKTRRSLARIQSSISYITSLLDDMITINKAEASQLEVNPQVINVVDFCQNLVDELQLESPPRIAIVSQSAQNQKAYFDPKLLRFILSNLLSNAIKYSEPTTQIDFEIDHSDNTLVFRIQDRGIGIPLEEQTHIFEPFYRATNADAIAGSGLGLTVVKKCAKVHGGTVTFTSKVGVGTIFVVTIPSQLPLLDL</sequence>
<keyword evidence="15" id="KW-1185">Reference proteome</keyword>
<evidence type="ECO:0000259" key="11">
    <source>
        <dbReference type="PROSITE" id="PS50110"/>
    </source>
</evidence>
<feature type="domain" description="PAC" evidence="13">
    <location>
        <begin position="334"/>
        <end position="386"/>
    </location>
</feature>
<gene>
    <name evidence="14" type="ORF">V2H45_01090</name>
</gene>
<dbReference type="CDD" id="cd00130">
    <property type="entry name" value="PAS"/>
    <property type="match status" value="4"/>
</dbReference>
<dbReference type="PANTHER" id="PTHR43304:SF1">
    <property type="entry name" value="PAC DOMAIN-CONTAINING PROTEIN"/>
    <property type="match status" value="1"/>
</dbReference>
<dbReference type="SUPFAM" id="SSF55781">
    <property type="entry name" value="GAF domain-like"/>
    <property type="match status" value="1"/>
</dbReference>
<dbReference type="SMART" id="SM00065">
    <property type="entry name" value="GAF"/>
    <property type="match status" value="1"/>
</dbReference>
<dbReference type="Pfam" id="PF01590">
    <property type="entry name" value="GAF"/>
    <property type="match status" value="1"/>
</dbReference>
<dbReference type="InterPro" id="IPR003594">
    <property type="entry name" value="HATPase_dom"/>
</dbReference>
<name>A0AAW9PWN0_9CYAN</name>
<dbReference type="RefSeq" id="WP_330481751.1">
    <property type="nucleotide sequence ID" value="NZ_JAZBJZ010000002.1"/>
</dbReference>
<dbReference type="CDD" id="cd00082">
    <property type="entry name" value="HisKA"/>
    <property type="match status" value="1"/>
</dbReference>
<comment type="catalytic activity">
    <reaction evidence="1">
        <text>ATP + protein L-histidine = ADP + protein N-phospho-L-histidine.</text>
        <dbReference type="EC" id="2.7.13.3"/>
    </reaction>
</comment>
<protein>
    <recommendedName>
        <fullName evidence="3">histidine kinase</fullName>
        <ecNumber evidence="3">2.7.13.3</ecNumber>
    </recommendedName>
</protein>
<dbReference type="InterPro" id="IPR052162">
    <property type="entry name" value="Sensor_kinase/Photoreceptor"/>
</dbReference>
<evidence type="ECO:0000259" key="12">
    <source>
        <dbReference type="PROSITE" id="PS50112"/>
    </source>
</evidence>
<dbReference type="InterPro" id="IPR003018">
    <property type="entry name" value="GAF"/>
</dbReference>
<dbReference type="GO" id="GO:0000155">
    <property type="term" value="F:phosphorelay sensor kinase activity"/>
    <property type="evidence" value="ECO:0007669"/>
    <property type="project" value="InterPro"/>
</dbReference>
<dbReference type="SMART" id="SM00388">
    <property type="entry name" value="HisKA"/>
    <property type="match status" value="1"/>
</dbReference>
<dbReference type="SUPFAM" id="SSF47384">
    <property type="entry name" value="Homodimeric domain of signal transducing histidine kinase"/>
    <property type="match status" value="1"/>
</dbReference>
<evidence type="ECO:0000256" key="3">
    <source>
        <dbReference type="ARBA" id="ARBA00012438"/>
    </source>
</evidence>
<dbReference type="NCBIfam" id="TIGR00229">
    <property type="entry name" value="sensory_box"/>
    <property type="match status" value="3"/>
</dbReference>
<evidence type="ECO:0000256" key="8">
    <source>
        <dbReference type="PROSITE-ProRule" id="PRU00169"/>
    </source>
</evidence>
<dbReference type="InterPro" id="IPR000700">
    <property type="entry name" value="PAS-assoc_C"/>
</dbReference>
<dbReference type="SMART" id="SM00091">
    <property type="entry name" value="PAS"/>
    <property type="match status" value="4"/>
</dbReference>
<dbReference type="InterPro" id="IPR001789">
    <property type="entry name" value="Sig_transdc_resp-reg_receiver"/>
</dbReference>
<dbReference type="Gene3D" id="3.30.450.40">
    <property type="match status" value="1"/>
</dbReference>
<dbReference type="InterPro" id="IPR013656">
    <property type="entry name" value="PAS_4"/>
</dbReference>
<dbReference type="Gene3D" id="3.30.450.20">
    <property type="entry name" value="PAS domain"/>
    <property type="match status" value="4"/>
</dbReference>
<dbReference type="Pfam" id="PF13426">
    <property type="entry name" value="PAS_9"/>
    <property type="match status" value="1"/>
</dbReference>
<dbReference type="Proteomes" id="UP001333818">
    <property type="component" value="Unassembled WGS sequence"/>
</dbReference>
<dbReference type="AlphaFoldDB" id="A0AAW9PWN0"/>
<dbReference type="SMART" id="SM00448">
    <property type="entry name" value="REC"/>
    <property type="match status" value="1"/>
</dbReference>